<reference evidence="4 5" key="1">
    <citation type="submission" date="2019-12" db="EMBL/GenBank/DDBJ databases">
        <authorList>
            <person name="Scholz U."/>
            <person name="Mascher M."/>
            <person name="Fiebig A."/>
        </authorList>
    </citation>
    <scope>NUCLEOTIDE SEQUENCE</scope>
</reference>
<proteinExistence type="predicted"/>
<evidence type="ECO:0000256" key="1">
    <source>
        <dbReference type="ARBA" id="ARBA00022741"/>
    </source>
</evidence>
<dbReference type="InterPro" id="IPR036627">
    <property type="entry name" value="CobW-likC_sf"/>
</dbReference>
<keyword evidence="1" id="KW-0547">Nucleotide-binding</keyword>
<accession>A0A7I8JSN6</accession>
<dbReference type="InterPro" id="IPR011629">
    <property type="entry name" value="CobW-like_C"/>
</dbReference>
<dbReference type="SMART" id="SM00833">
    <property type="entry name" value="CobW_C"/>
    <property type="match status" value="1"/>
</dbReference>
<protein>
    <recommendedName>
        <fullName evidence="3">CobW C-terminal domain-containing protein</fullName>
    </recommendedName>
</protein>
<evidence type="ECO:0000256" key="2">
    <source>
        <dbReference type="ARBA" id="ARBA00023186"/>
    </source>
</evidence>
<dbReference type="GO" id="GO:0000166">
    <property type="term" value="F:nucleotide binding"/>
    <property type="evidence" value="ECO:0007669"/>
    <property type="project" value="UniProtKB-KW"/>
</dbReference>
<dbReference type="EMBL" id="LR743604">
    <property type="protein sequence ID" value="CAA2634095.1"/>
    <property type="molecule type" value="Genomic_DNA"/>
</dbReference>
<dbReference type="AlphaFoldDB" id="A0A7I8JSN6"/>
<keyword evidence="2" id="KW-0143">Chaperone</keyword>
<evidence type="ECO:0000313" key="4">
    <source>
        <dbReference type="EMBL" id="CAA2634095.1"/>
    </source>
</evidence>
<sequence length="291" mass="32286">MEFGEWIIVEVGRKSKDPKKGLSHGSTFSSVTFKNEIPMSLSLFQSSSLLTMNKSSGLLRAKGVLWFAEDRERQYIFQWSGVKRVEAISSGHWESAPKSRLVMIGVDKSELDAILETLAKSPDPPKHMSMNISCEEFVETLATKLSADRRFKEPCLEKMPVFAFGLKGSPLRGVKESQLNGALMRLVNGRGIIFLTADACSQDYVLQYLPCLALNPDEVWDEIRMAAEGYACGEWSLPHFGKWTISIVAEILNESERLLTSAIIAITSLSLFTADPTPCSSKLIHSNSGKM</sequence>
<dbReference type="SUPFAM" id="SSF90002">
    <property type="entry name" value="Hypothetical protein YjiA, C-terminal domain"/>
    <property type="match status" value="1"/>
</dbReference>
<dbReference type="Pfam" id="PF07683">
    <property type="entry name" value="CobW_C"/>
    <property type="match status" value="1"/>
</dbReference>
<dbReference type="Proteomes" id="UP001189122">
    <property type="component" value="Unassembled WGS sequence"/>
</dbReference>
<evidence type="ECO:0000313" key="5">
    <source>
        <dbReference type="Proteomes" id="UP001189122"/>
    </source>
</evidence>
<gene>
    <name evidence="4" type="ORF">SI7747_17019555</name>
</gene>
<keyword evidence="5" id="KW-1185">Reference proteome</keyword>
<feature type="domain" description="CobW C-terminal" evidence="3">
    <location>
        <begin position="28"/>
        <end position="119"/>
    </location>
</feature>
<organism evidence="4">
    <name type="scientific">Spirodela intermedia</name>
    <name type="common">Intermediate duckweed</name>
    <dbReference type="NCBI Taxonomy" id="51605"/>
    <lineage>
        <taxon>Eukaryota</taxon>
        <taxon>Viridiplantae</taxon>
        <taxon>Streptophyta</taxon>
        <taxon>Embryophyta</taxon>
        <taxon>Tracheophyta</taxon>
        <taxon>Spermatophyta</taxon>
        <taxon>Magnoliopsida</taxon>
        <taxon>Liliopsida</taxon>
        <taxon>Araceae</taxon>
        <taxon>Lemnoideae</taxon>
        <taxon>Spirodela</taxon>
    </lineage>
</organism>
<name>A0A7I8JSN6_SPIIN</name>
<dbReference type="EMBL" id="CACRZD030000017">
    <property type="protein sequence ID" value="CAA6673139.1"/>
    <property type="molecule type" value="Genomic_DNA"/>
</dbReference>
<evidence type="ECO:0000259" key="3">
    <source>
        <dbReference type="SMART" id="SM00833"/>
    </source>
</evidence>
<dbReference type="Gene3D" id="3.30.1220.10">
    <property type="entry name" value="CobW-like, C-terminal domain"/>
    <property type="match status" value="1"/>
</dbReference>